<keyword evidence="2" id="KW-0732">Signal</keyword>
<proteinExistence type="predicted"/>
<evidence type="ECO:0000256" key="2">
    <source>
        <dbReference type="SAM" id="SignalP"/>
    </source>
</evidence>
<dbReference type="GeneID" id="30025311"/>
<keyword evidence="4" id="KW-1185">Reference proteome</keyword>
<dbReference type="RefSeq" id="XP_018700147.1">
    <property type="nucleotide sequence ID" value="XM_018852622.1"/>
</dbReference>
<feature type="signal peptide" evidence="2">
    <location>
        <begin position="1"/>
        <end position="17"/>
    </location>
</feature>
<dbReference type="EMBL" id="AZHB01000040">
    <property type="protein sequence ID" value="OAA53065.1"/>
    <property type="molecule type" value="Genomic_DNA"/>
</dbReference>
<organism evidence="3 4">
    <name type="scientific">Cordyceps fumosorosea (strain ARSEF 2679)</name>
    <name type="common">Isaria fumosorosea</name>
    <dbReference type="NCBI Taxonomy" id="1081104"/>
    <lineage>
        <taxon>Eukaryota</taxon>
        <taxon>Fungi</taxon>
        <taxon>Dikarya</taxon>
        <taxon>Ascomycota</taxon>
        <taxon>Pezizomycotina</taxon>
        <taxon>Sordariomycetes</taxon>
        <taxon>Hypocreomycetidae</taxon>
        <taxon>Hypocreales</taxon>
        <taxon>Cordycipitaceae</taxon>
        <taxon>Cordyceps</taxon>
    </lineage>
</organism>
<accession>A0A162I6S7</accession>
<name>A0A162I6S7_CORFA</name>
<protein>
    <submittedName>
        <fullName evidence="3">Uncharacterized protein</fullName>
    </submittedName>
</protein>
<dbReference type="Proteomes" id="UP000076744">
    <property type="component" value="Unassembled WGS sequence"/>
</dbReference>
<feature type="region of interest" description="Disordered" evidence="1">
    <location>
        <begin position="726"/>
        <end position="748"/>
    </location>
</feature>
<feature type="compositionally biased region" description="Acidic residues" evidence="1">
    <location>
        <begin position="728"/>
        <end position="748"/>
    </location>
</feature>
<gene>
    <name evidence="3" type="ORF">ISF_09019</name>
</gene>
<feature type="chain" id="PRO_5007835283" evidence="2">
    <location>
        <begin position="18"/>
        <end position="748"/>
    </location>
</feature>
<comment type="caution">
    <text evidence="3">The sequence shown here is derived from an EMBL/GenBank/DDBJ whole genome shotgun (WGS) entry which is preliminary data.</text>
</comment>
<reference evidence="3 4" key="1">
    <citation type="journal article" date="2016" name="Genome Biol. Evol.">
        <title>Divergent and convergent evolution of fungal pathogenicity.</title>
        <authorList>
            <person name="Shang Y."/>
            <person name="Xiao G."/>
            <person name="Zheng P."/>
            <person name="Cen K."/>
            <person name="Zhan S."/>
            <person name="Wang C."/>
        </authorList>
    </citation>
    <scope>NUCLEOTIDE SEQUENCE [LARGE SCALE GENOMIC DNA]</scope>
    <source>
        <strain evidence="3 4">ARSEF 2679</strain>
    </source>
</reference>
<evidence type="ECO:0000256" key="1">
    <source>
        <dbReference type="SAM" id="MobiDB-lite"/>
    </source>
</evidence>
<evidence type="ECO:0000313" key="4">
    <source>
        <dbReference type="Proteomes" id="UP000076744"/>
    </source>
</evidence>
<sequence length="748" mass="80388">MQSKLLLATTLLGMVHAHRPQITAAPVMMAKRQEIDGNIVVHQIYGAPIGVDTQYLTKDGETTRWIGINTEYLTEVIVTTTINNVETTTAVKQQLSVVTATADSEGVKVGDVTVLLADTLQKELDGLIKTGMASCASPVRRRKRDGTSCMIDFLQHAAQNDETLALVNPAEWDAFTLVLKENAPAIMAAAFQVLKTNSRKNKFAIIMVAAAIALGLSLSSAGDRVNEVPHKYVFAGGQFGGLQDVDVPVTTTQTTSTTTSSACDPAATVDENSPACDDPDCKGENKVCTGEGPKKDCRCALWASRVILGYFDAEWADQQQQIIKELEAALPAVIPPQCSSNSYGDGFDGKPVAEPSGFCFCSSMSPGRSVTSGLYATMTEAGSAPCGYTTMPTATITVSVRPKETAITSCRTEASHGLDPYCTCNDDAMHEPATKTISGKTTVVCPDAVATLASYPPLYTPEVNLPCESYNDEGKCSTYECPRDFYRACTTDPRAPSQGQYCGCVAGGVIPTDGTRRSCGSDLSCRRFNCGDDYFATCDGIANICVCLPRHGAPPDKPRESCRGIGGCRRYRGGPDAYPVCLADGTCGCRSALPRQDHTERQCLKDAECSAYRCPRGEWVYCLNSQCACRKSTAGKPPADASCKGDWDCRMFMCDEGQMVGCPVNERGGSGTCQCMSKLSVVPAGATVKCAAQSECDVYYCADSAEHVVCKEFMEGGKQYCRHKTEVDEKETMDEKEDFDEQEELDDN</sequence>
<dbReference type="OrthoDB" id="5228334at2759"/>
<dbReference type="AlphaFoldDB" id="A0A162I6S7"/>
<evidence type="ECO:0000313" key="3">
    <source>
        <dbReference type="EMBL" id="OAA53065.1"/>
    </source>
</evidence>